<keyword evidence="10" id="KW-0378">Hydrolase</keyword>
<proteinExistence type="predicted"/>
<keyword evidence="3" id="KW-0547">Nucleotide-binding</keyword>
<dbReference type="PROSITE" id="PS50929">
    <property type="entry name" value="ABC_TM1F"/>
    <property type="match status" value="1"/>
</dbReference>
<dbReference type="InterPro" id="IPR017871">
    <property type="entry name" value="ABC_transporter-like_CS"/>
</dbReference>
<dbReference type="RefSeq" id="WP_376753786.1">
    <property type="nucleotide sequence ID" value="NZ_CP124550.1"/>
</dbReference>
<evidence type="ECO:0000313" key="10">
    <source>
        <dbReference type="EMBL" id="WIO46252.1"/>
    </source>
</evidence>
<name>A0ABY8WWQ4_9BACT</name>
<keyword evidence="2 7" id="KW-0812">Transmembrane</keyword>
<feature type="transmembrane region" description="Helical" evidence="7">
    <location>
        <begin position="256"/>
        <end position="276"/>
    </location>
</feature>
<evidence type="ECO:0000256" key="4">
    <source>
        <dbReference type="ARBA" id="ARBA00022840"/>
    </source>
</evidence>
<dbReference type="GO" id="GO:0016787">
    <property type="term" value="F:hydrolase activity"/>
    <property type="evidence" value="ECO:0007669"/>
    <property type="project" value="UniProtKB-KW"/>
</dbReference>
<dbReference type="Pfam" id="PF00664">
    <property type="entry name" value="ABC_membrane"/>
    <property type="match status" value="1"/>
</dbReference>
<dbReference type="Pfam" id="PF00005">
    <property type="entry name" value="ABC_tran"/>
    <property type="match status" value="1"/>
</dbReference>
<dbReference type="InterPro" id="IPR003593">
    <property type="entry name" value="AAA+_ATPase"/>
</dbReference>
<dbReference type="SUPFAM" id="SSF52540">
    <property type="entry name" value="P-loop containing nucleoside triphosphate hydrolases"/>
    <property type="match status" value="1"/>
</dbReference>
<evidence type="ECO:0000256" key="5">
    <source>
        <dbReference type="ARBA" id="ARBA00022989"/>
    </source>
</evidence>
<dbReference type="PANTHER" id="PTHR24221:SF654">
    <property type="entry name" value="ATP-BINDING CASSETTE SUB-FAMILY B MEMBER 6"/>
    <property type="match status" value="1"/>
</dbReference>
<gene>
    <name evidence="10" type="ORF">SEML1_0643</name>
</gene>
<feature type="domain" description="ABC transmembrane type-1" evidence="9">
    <location>
        <begin position="38"/>
        <end position="313"/>
    </location>
</feature>
<feature type="domain" description="ABC transporter" evidence="8">
    <location>
        <begin position="346"/>
        <end position="582"/>
    </location>
</feature>
<dbReference type="Gene3D" id="1.20.1560.10">
    <property type="entry name" value="ABC transporter type 1, transmembrane domain"/>
    <property type="match status" value="1"/>
</dbReference>
<sequence length="590" mass="65857">MSKRSKDSQSILRLFWRTSQSYKWRRNISVITTVTTFVVGMFVGPLIIAQLLDMIQHGRLSDTSNSWQLVILYGLSQLWSEIIGWRLVLYLVWTFEVSVMRDLYVKIFNKLANETLFFHANKFGGSLVSQTNKFTGAFERFWDTIIWSILPVVISIIGSIVVLSTLLWQYAIFLAIFAVIFIIVVYFGSRPMMKLNEKEAAANNTMSGKIADAISNIMAVKSSGAEMRESKEFTKTANNWRSASFNLMSGFLKMSAIYSSITTTIKVAAIAFAVYAAQHSTVSVAAIYLIITYTGTMTRELWNMNGIMRNYNRVLGDARDMAEILQTPTSLIDKSARKLRISHGEIVMNNVTFTHDEGQGDTLFKNFSLTIKPGEKVGLVGTSGSGKTTLTKLLLRFADIDSGEILIDSQNIADVTQASLRSSIAYVPQEPLLFHRSVLDNIAYGRPGATKSNVKKAAKQAGAYDFITKLHDGFDTLVGERGVKLSGGQRQRIAIARAILKDAPILVLDEATSALDSESEALIQESLETLMKNRTSIVIAHRLSTIAKLDRIIVMKRGRIIEDDTHNELLKKNGTYAQLWQRQSGGFIEE</sequence>
<evidence type="ECO:0000313" key="11">
    <source>
        <dbReference type="Proteomes" id="UP001177295"/>
    </source>
</evidence>
<dbReference type="Gene3D" id="3.40.50.300">
    <property type="entry name" value="P-loop containing nucleotide triphosphate hydrolases"/>
    <property type="match status" value="1"/>
</dbReference>
<evidence type="ECO:0000256" key="3">
    <source>
        <dbReference type="ARBA" id="ARBA00022741"/>
    </source>
</evidence>
<evidence type="ECO:0000256" key="6">
    <source>
        <dbReference type="ARBA" id="ARBA00023136"/>
    </source>
</evidence>
<dbReference type="Proteomes" id="UP001177295">
    <property type="component" value="Chromosome"/>
</dbReference>
<evidence type="ECO:0000259" key="8">
    <source>
        <dbReference type="PROSITE" id="PS50893"/>
    </source>
</evidence>
<keyword evidence="5 7" id="KW-1133">Transmembrane helix</keyword>
<dbReference type="SUPFAM" id="SSF90123">
    <property type="entry name" value="ABC transporter transmembrane region"/>
    <property type="match status" value="1"/>
</dbReference>
<evidence type="ECO:0000256" key="7">
    <source>
        <dbReference type="SAM" id="Phobius"/>
    </source>
</evidence>
<keyword evidence="4 10" id="KW-0067">ATP-binding</keyword>
<keyword evidence="11" id="KW-1185">Reference proteome</keyword>
<dbReference type="SMART" id="SM00382">
    <property type="entry name" value="AAA"/>
    <property type="match status" value="1"/>
</dbReference>
<dbReference type="InterPro" id="IPR011527">
    <property type="entry name" value="ABC1_TM_dom"/>
</dbReference>
<feature type="transmembrane region" description="Helical" evidence="7">
    <location>
        <begin position="28"/>
        <end position="51"/>
    </location>
</feature>
<evidence type="ECO:0000256" key="2">
    <source>
        <dbReference type="ARBA" id="ARBA00022692"/>
    </source>
</evidence>
<dbReference type="PROSITE" id="PS00211">
    <property type="entry name" value="ABC_TRANSPORTER_1"/>
    <property type="match status" value="1"/>
</dbReference>
<accession>A0ABY8WWQ4</accession>
<evidence type="ECO:0000256" key="1">
    <source>
        <dbReference type="ARBA" id="ARBA00004651"/>
    </source>
</evidence>
<dbReference type="PROSITE" id="PS50893">
    <property type="entry name" value="ABC_TRANSPORTER_2"/>
    <property type="match status" value="1"/>
</dbReference>
<feature type="transmembrane region" description="Helical" evidence="7">
    <location>
        <begin position="167"/>
        <end position="188"/>
    </location>
</feature>
<keyword evidence="6 7" id="KW-0472">Membrane</keyword>
<dbReference type="PANTHER" id="PTHR24221">
    <property type="entry name" value="ATP-BINDING CASSETTE SUB-FAMILY B"/>
    <property type="match status" value="1"/>
</dbReference>
<dbReference type="EMBL" id="CP124550">
    <property type="protein sequence ID" value="WIO46252.1"/>
    <property type="molecule type" value="Genomic_DNA"/>
</dbReference>
<protein>
    <submittedName>
        <fullName evidence="10">Multidrug export ATP-binding/permease protein</fullName>
        <ecNumber evidence="10">3.6.3.-</ecNumber>
    </submittedName>
</protein>
<feature type="transmembrane region" description="Helical" evidence="7">
    <location>
        <begin position="71"/>
        <end position="93"/>
    </location>
</feature>
<dbReference type="GO" id="GO:0005524">
    <property type="term" value="F:ATP binding"/>
    <property type="evidence" value="ECO:0007669"/>
    <property type="project" value="UniProtKB-KW"/>
</dbReference>
<dbReference type="InterPro" id="IPR036640">
    <property type="entry name" value="ABC1_TM_sf"/>
</dbReference>
<dbReference type="EC" id="3.6.3.-" evidence="10"/>
<dbReference type="InterPro" id="IPR027417">
    <property type="entry name" value="P-loop_NTPase"/>
</dbReference>
<feature type="transmembrane region" description="Helical" evidence="7">
    <location>
        <begin position="141"/>
        <end position="161"/>
    </location>
</feature>
<evidence type="ECO:0000259" key="9">
    <source>
        <dbReference type="PROSITE" id="PS50929"/>
    </source>
</evidence>
<reference evidence="10 11" key="1">
    <citation type="journal article" date="2023" name="Cell">
        <title>Genetic manipulation of Patescibacteria provides mechanistic insights into microbial dark matter and the epibiotic lifestyle.</title>
        <authorList>
            <person name="Wang Y."/>
            <person name="Gallagher L.A."/>
            <person name="Andrade P.A."/>
            <person name="Liu A."/>
            <person name="Humphreys I.R."/>
            <person name="Turkarslan S."/>
            <person name="Cutler K.J."/>
            <person name="Arrieta-Ortiz M.L."/>
            <person name="Li Y."/>
            <person name="Radey M.C."/>
            <person name="McLean J.S."/>
            <person name="Cong Q."/>
            <person name="Baker D."/>
            <person name="Baliga N.S."/>
            <person name="Peterson S.B."/>
            <person name="Mougous J.D."/>
        </authorList>
    </citation>
    <scope>NUCLEOTIDE SEQUENCE [LARGE SCALE GENOMIC DNA]</scope>
    <source>
        <strain evidence="10 11">ML1</strain>
    </source>
</reference>
<comment type="subcellular location">
    <subcellularLocation>
        <location evidence="1">Cell membrane</location>
        <topology evidence="1">Multi-pass membrane protein</topology>
    </subcellularLocation>
</comment>
<dbReference type="InterPro" id="IPR003439">
    <property type="entry name" value="ABC_transporter-like_ATP-bd"/>
</dbReference>
<feature type="transmembrane region" description="Helical" evidence="7">
    <location>
        <begin position="282"/>
        <end position="302"/>
    </location>
</feature>
<dbReference type="InterPro" id="IPR039421">
    <property type="entry name" value="Type_1_exporter"/>
</dbReference>
<organism evidence="10 11">
    <name type="scientific">Candidatus Southlakia epibionticum</name>
    <dbReference type="NCBI Taxonomy" id="3043284"/>
    <lineage>
        <taxon>Bacteria</taxon>
        <taxon>Candidatus Saccharimonadota</taxon>
        <taxon>Candidatus Saccharimonadia</taxon>
        <taxon>Candidatus Saccharimonadales</taxon>
        <taxon>Candidatus Saccharimonadaceae</taxon>
        <taxon>Candidatus Southlakia</taxon>
    </lineage>
</organism>